<dbReference type="EnsemblProtists" id="EOD08058">
    <property type="protein sequence ID" value="EOD08058"/>
    <property type="gene ID" value="EMIHUDRAFT_249244"/>
</dbReference>
<feature type="domain" description="Methyltransferase" evidence="1">
    <location>
        <begin position="223"/>
        <end position="273"/>
    </location>
</feature>
<organism evidence="2 3">
    <name type="scientific">Emiliania huxleyi (strain CCMP1516)</name>
    <dbReference type="NCBI Taxonomy" id="280463"/>
    <lineage>
        <taxon>Eukaryota</taxon>
        <taxon>Haptista</taxon>
        <taxon>Haptophyta</taxon>
        <taxon>Prymnesiophyceae</taxon>
        <taxon>Isochrysidales</taxon>
        <taxon>Noelaerhabdaceae</taxon>
        <taxon>Emiliania</taxon>
    </lineage>
</organism>
<reference evidence="2" key="2">
    <citation type="submission" date="2024-10" db="UniProtKB">
        <authorList>
            <consortium name="EnsemblProtists"/>
        </authorList>
    </citation>
    <scope>IDENTIFICATION</scope>
</reference>
<dbReference type="Proteomes" id="UP000013827">
    <property type="component" value="Unassembled WGS sequence"/>
</dbReference>
<dbReference type="SUPFAM" id="SSF53335">
    <property type="entry name" value="S-adenosyl-L-methionine-dependent methyltransferases"/>
    <property type="match status" value="1"/>
</dbReference>
<dbReference type="GeneID" id="17254212"/>
<dbReference type="PaxDb" id="2903-EOD08058"/>
<evidence type="ECO:0000259" key="1">
    <source>
        <dbReference type="Pfam" id="PF13847"/>
    </source>
</evidence>
<dbReference type="KEGG" id="ehx:EMIHUDRAFT_249244"/>
<name>A0A0D3I9X3_EMIH1</name>
<proteinExistence type="predicted"/>
<dbReference type="Pfam" id="PF13847">
    <property type="entry name" value="Methyltransf_31"/>
    <property type="match status" value="1"/>
</dbReference>
<keyword evidence="3" id="KW-1185">Reference proteome</keyword>
<dbReference type="InterPro" id="IPR025714">
    <property type="entry name" value="Methyltranfer_dom"/>
</dbReference>
<dbReference type="InterPro" id="IPR019410">
    <property type="entry name" value="Methyltransf_16"/>
</dbReference>
<dbReference type="AlphaFoldDB" id="A0A0D3I9X3"/>
<evidence type="ECO:0000313" key="2">
    <source>
        <dbReference type="EnsemblProtists" id="EOD08058"/>
    </source>
</evidence>
<evidence type="ECO:0000313" key="3">
    <source>
        <dbReference type="Proteomes" id="UP000013827"/>
    </source>
</evidence>
<dbReference type="PANTHER" id="PTHR14614">
    <property type="entry name" value="HEPATOCELLULAR CARCINOMA-ASSOCIATED ANTIGEN"/>
    <property type="match status" value="1"/>
</dbReference>
<dbReference type="RefSeq" id="XP_005760487.1">
    <property type="nucleotide sequence ID" value="XM_005760430.1"/>
</dbReference>
<dbReference type="HOGENOM" id="CLU_840527_0_0_1"/>
<sequence length="339" mass="34700">MTTAVPSWHSSMPACVDILAPLLAAGDLHTARFAALEYAMRPAASAASPSPWQQPAGGTALAAFDKAAGDECGAAWRELLDEFLLSGEPALATVAAKHSALTLPPPPPPSASLISMEDYDACCSWLARGGDAPRRCGAASPGGSGCSLANGSTAATTFLCPFDDLAGLIWANSRLISLNQDGFLRPFDVATVLWPAGYLLGLWVAAEARPGGLLWRGGDGAESCQVLDLGCGTGAVALAAAASLGGGAVVTAVDRESRSLALATANAARNGLEVRLSPLDYATDEAVAAFAARHGVTAPSPRSGFVEVARVAGLGFGLHTRWSESESDFEVVVARRVKK</sequence>
<dbReference type="InterPro" id="IPR029063">
    <property type="entry name" value="SAM-dependent_MTases_sf"/>
</dbReference>
<reference evidence="3" key="1">
    <citation type="journal article" date="2013" name="Nature">
        <title>Pan genome of the phytoplankton Emiliania underpins its global distribution.</title>
        <authorList>
            <person name="Read B.A."/>
            <person name="Kegel J."/>
            <person name="Klute M.J."/>
            <person name="Kuo A."/>
            <person name="Lefebvre S.C."/>
            <person name="Maumus F."/>
            <person name="Mayer C."/>
            <person name="Miller J."/>
            <person name="Monier A."/>
            <person name="Salamov A."/>
            <person name="Young J."/>
            <person name="Aguilar M."/>
            <person name="Claverie J.M."/>
            <person name="Frickenhaus S."/>
            <person name="Gonzalez K."/>
            <person name="Herman E.K."/>
            <person name="Lin Y.C."/>
            <person name="Napier J."/>
            <person name="Ogata H."/>
            <person name="Sarno A.F."/>
            <person name="Shmutz J."/>
            <person name="Schroeder D."/>
            <person name="de Vargas C."/>
            <person name="Verret F."/>
            <person name="von Dassow P."/>
            <person name="Valentin K."/>
            <person name="Van de Peer Y."/>
            <person name="Wheeler G."/>
            <person name="Dacks J.B."/>
            <person name="Delwiche C.F."/>
            <person name="Dyhrman S.T."/>
            <person name="Glockner G."/>
            <person name="John U."/>
            <person name="Richards T."/>
            <person name="Worden A.Z."/>
            <person name="Zhang X."/>
            <person name="Grigoriev I.V."/>
            <person name="Allen A.E."/>
            <person name="Bidle K."/>
            <person name="Borodovsky M."/>
            <person name="Bowler C."/>
            <person name="Brownlee C."/>
            <person name="Cock J.M."/>
            <person name="Elias M."/>
            <person name="Gladyshev V.N."/>
            <person name="Groth M."/>
            <person name="Guda C."/>
            <person name="Hadaegh A."/>
            <person name="Iglesias-Rodriguez M.D."/>
            <person name="Jenkins J."/>
            <person name="Jones B.M."/>
            <person name="Lawson T."/>
            <person name="Leese F."/>
            <person name="Lindquist E."/>
            <person name="Lobanov A."/>
            <person name="Lomsadze A."/>
            <person name="Malik S.B."/>
            <person name="Marsh M.E."/>
            <person name="Mackinder L."/>
            <person name="Mock T."/>
            <person name="Mueller-Roeber B."/>
            <person name="Pagarete A."/>
            <person name="Parker M."/>
            <person name="Probert I."/>
            <person name="Quesneville H."/>
            <person name="Raines C."/>
            <person name="Rensing S.A."/>
            <person name="Riano-Pachon D.M."/>
            <person name="Richier S."/>
            <person name="Rokitta S."/>
            <person name="Shiraiwa Y."/>
            <person name="Soanes D.M."/>
            <person name="van der Giezen M."/>
            <person name="Wahlund T.M."/>
            <person name="Williams B."/>
            <person name="Wilson W."/>
            <person name="Wolfe G."/>
            <person name="Wurch L.L."/>
        </authorList>
    </citation>
    <scope>NUCLEOTIDE SEQUENCE</scope>
</reference>
<protein>
    <recommendedName>
        <fullName evidence="1">Methyltransferase domain-containing protein</fullName>
    </recommendedName>
</protein>
<dbReference type="Gene3D" id="3.40.50.150">
    <property type="entry name" value="Vaccinia Virus protein VP39"/>
    <property type="match status" value="1"/>
</dbReference>
<accession>A0A0D3I9X3</accession>